<dbReference type="PANTHER" id="PTHR46298">
    <property type="entry name" value="ANDROGLOBIN"/>
    <property type="match status" value="1"/>
</dbReference>
<dbReference type="InterPro" id="IPR053033">
    <property type="entry name" value="Androglobin-like"/>
</dbReference>
<evidence type="ECO:0000313" key="2">
    <source>
        <dbReference type="EMBL" id="KAJ8974231.1"/>
    </source>
</evidence>
<protein>
    <recommendedName>
        <fullName evidence="1">Androglobin domain-containing protein</fullName>
    </recommendedName>
</protein>
<gene>
    <name evidence="2" type="ORF">NQ317_003919</name>
</gene>
<dbReference type="Pfam" id="PF22069">
    <property type="entry name" value="Androglobin_IV"/>
    <property type="match status" value="1"/>
</dbReference>
<reference evidence="2" key="1">
    <citation type="journal article" date="2023" name="Insect Mol. Biol.">
        <title>Genome sequencing provides insights into the evolution of gene families encoding plant cell wall-degrading enzymes in longhorned beetles.</title>
        <authorList>
            <person name="Shin N.R."/>
            <person name="Okamura Y."/>
            <person name="Kirsch R."/>
            <person name="Pauchet Y."/>
        </authorList>
    </citation>
    <scope>NUCLEOTIDE SEQUENCE</scope>
    <source>
        <strain evidence="2">MMC_N1</strain>
    </source>
</reference>
<feature type="domain" description="Androglobin" evidence="1">
    <location>
        <begin position="31"/>
        <end position="110"/>
    </location>
</feature>
<evidence type="ECO:0000259" key="1">
    <source>
        <dbReference type="Pfam" id="PF22069"/>
    </source>
</evidence>
<comment type="caution">
    <text evidence="2">The sequence shown here is derived from an EMBL/GenBank/DDBJ whole genome shotgun (WGS) entry which is preliminary data.</text>
</comment>
<sequence>MAEIRKKYPLNDDLENRLSTRSVFLRTIGLFICRQLFFVNSLDPVLVKINLFCDVNSYIVRVIDNDTKIELKRYTNNVTVNEYSCNVNGYTVLCYGWSDVAKEIRCKLTFAIKKEINENKLIVPPLTTQVDVITGNYIPNFNNYICRYFVQVPSDKVLLTVRFWTSYDEVLVNLRLLDDYGVLIEEVTGKKNIVMPAVVLEFYEKEKPKNRQ</sequence>
<evidence type="ECO:0000313" key="3">
    <source>
        <dbReference type="Proteomes" id="UP001162164"/>
    </source>
</evidence>
<proteinExistence type="predicted"/>
<dbReference type="PANTHER" id="PTHR46298:SF1">
    <property type="entry name" value="ANDROGLOBIN"/>
    <property type="match status" value="1"/>
</dbReference>
<dbReference type="Proteomes" id="UP001162164">
    <property type="component" value="Unassembled WGS sequence"/>
</dbReference>
<dbReference type="EMBL" id="JAPWTJ010001032">
    <property type="protein sequence ID" value="KAJ8974231.1"/>
    <property type="molecule type" value="Genomic_DNA"/>
</dbReference>
<name>A0ABQ9J8D0_9CUCU</name>
<keyword evidence="3" id="KW-1185">Reference proteome</keyword>
<organism evidence="2 3">
    <name type="scientific">Molorchus minor</name>
    <dbReference type="NCBI Taxonomy" id="1323400"/>
    <lineage>
        <taxon>Eukaryota</taxon>
        <taxon>Metazoa</taxon>
        <taxon>Ecdysozoa</taxon>
        <taxon>Arthropoda</taxon>
        <taxon>Hexapoda</taxon>
        <taxon>Insecta</taxon>
        <taxon>Pterygota</taxon>
        <taxon>Neoptera</taxon>
        <taxon>Endopterygota</taxon>
        <taxon>Coleoptera</taxon>
        <taxon>Polyphaga</taxon>
        <taxon>Cucujiformia</taxon>
        <taxon>Chrysomeloidea</taxon>
        <taxon>Cerambycidae</taxon>
        <taxon>Lamiinae</taxon>
        <taxon>Monochamini</taxon>
        <taxon>Molorchus</taxon>
    </lineage>
</organism>
<accession>A0ABQ9J8D0</accession>
<dbReference type="InterPro" id="IPR054094">
    <property type="entry name" value="Androglobin_IV"/>
</dbReference>